<dbReference type="Gene3D" id="1.25.40.10">
    <property type="entry name" value="Tetratricopeptide repeat domain"/>
    <property type="match status" value="3"/>
</dbReference>
<sequence>MKLKNQIIYFLLFTLFSCNSIKHATLENKENHALSEEEQREFYFHFYEGLRLKEEGLLAEAYESFLKSSKIDSTDTGLNVEIAFMELASGKKEEALKGLQQAVLAEPDNWWYNTNLISLYIQDKKYEEAIAIGESLLKKYPEKEYTYNVLIQLYKETKQPSKAIALYQKLERITGINERIIFDKIRLYLAENNIKKAHAEIDKLIQRFPKDNRYRILKGDMLMQQGKLQEAYTLYLSILENDPQNPLVFVSLSEYYKAVNNHEKSLEYIMLALQNGQLDMTSKLEILGQHIEHIIKADGKIEETEKLFKLLIDYYPLEEEVHGYYAAFLQYLKRSEEAVLAYESMLNINPRNQQTWLNLIQIYFDKKEYDTVIRITDRAIDAADEKLIFYFYKGITLEITEQYEEALNTHKTALTLFKEGEKPELKSDIFAHLGDIYMKFEKTEEAYQAYEESVTINPNNLIALNNFAYYLSIEKKELQKAERMSAKTVEKEPRNSTYLDTYAWIFYQQGNYSLAKFYIERAIDNMKNDQTPGVILEHYGDILWMLGDQDTKAIETWKKAYDSGHQTEELKAKIENKGWNR</sequence>
<dbReference type="InterPro" id="IPR051685">
    <property type="entry name" value="Ycf3/AcsC/BcsC/TPR_MFPF"/>
</dbReference>
<dbReference type="PROSITE" id="PS50005">
    <property type="entry name" value="TPR"/>
    <property type="match status" value="1"/>
</dbReference>
<evidence type="ECO:0000259" key="3">
    <source>
        <dbReference type="Pfam" id="PF23914"/>
    </source>
</evidence>
<reference evidence="4" key="1">
    <citation type="submission" date="2019-08" db="EMBL/GenBank/DDBJ databases">
        <authorList>
            <person name="Kucharzyk K."/>
            <person name="Murdoch R.W."/>
            <person name="Higgins S."/>
            <person name="Loffler F."/>
        </authorList>
    </citation>
    <scope>NUCLEOTIDE SEQUENCE</scope>
</reference>
<dbReference type="GO" id="GO:0008233">
    <property type="term" value="F:peptidase activity"/>
    <property type="evidence" value="ECO:0007669"/>
    <property type="project" value="UniProtKB-KW"/>
</dbReference>
<dbReference type="InterPro" id="IPR019734">
    <property type="entry name" value="TPR_rpt"/>
</dbReference>
<dbReference type="PANTHER" id="PTHR44943">
    <property type="entry name" value="CELLULOSE SYNTHASE OPERON PROTEIN C"/>
    <property type="match status" value="1"/>
</dbReference>
<dbReference type="EMBL" id="VSSQ01000266">
    <property type="protein sequence ID" value="MPL88857.1"/>
    <property type="molecule type" value="Genomic_DNA"/>
</dbReference>
<accession>A0A644VCC1</accession>
<evidence type="ECO:0000313" key="4">
    <source>
        <dbReference type="EMBL" id="MPL88857.1"/>
    </source>
</evidence>
<dbReference type="Pfam" id="PF01535">
    <property type="entry name" value="PPR"/>
    <property type="match status" value="1"/>
</dbReference>
<gene>
    <name evidence="4" type="primary">bepA_28</name>
    <name evidence="4" type="ORF">SDC9_34886</name>
</gene>
<organism evidence="4">
    <name type="scientific">bioreactor metagenome</name>
    <dbReference type="NCBI Taxonomy" id="1076179"/>
    <lineage>
        <taxon>unclassified sequences</taxon>
        <taxon>metagenomes</taxon>
        <taxon>ecological metagenomes</taxon>
    </lineage>
</organism>
<evidence type="ECO:0000256" key="1">
    <source>
        <dbReference type="ARBA" id="ARBA00022737"/>
    </source>
</evidence>
<protein>
    <submittedName>
        <fullName evidence="4">Beta-barrel assembly-enhancing protease</fullName>
        <ecNumber evidence="4">3.4.-.-</ecNumber>
    </submittedName>
</protein>
<dbReference type="AlphaFoldDB" id="A0A644VCC1"/>
<proteinExistence type="predicted"/>
<dbReference type="PROSITE" id="PS50293">
    <property type="entry name" value="TPR_REGION"/>
    <property type="match status" value="1"/>
</dbReference>
<keyword evidence="1" id="KW-0677">Repeat</keyword>
<dbReference type="SUPFAM" id="SSF48452">
    <property type="entry name" value="TPR-like"/>
    <property type="match status" value="2"/>
</dbReference>
<dbReference type="InterPro" id="IPR002885">
    <property type="entry name" value="PPR_rpt"/>
</dbReference>
<keyword evidence="2" id="KW-0802">TPR repeat</keyword>
<name>A0A644VCC1_9ZZZZ</name>
<dbReference type="PROSITE" id="PS51257">
    <property type="entry name" value="PROKAR_LIPOPROTEIN"/>
    <property type="match status" value="1"/>
</dbReference>
<dbReference type="EC" id="3.4.-.-" evidence="4"/>
<dbReference type="GO" id="GO:0006508">
    <property type="term" value="P:proteolysis"/>
    <property type="evidence" value="ECO:0007669"/>
    <property type="project" value="UniProtKB-KW"/>
</dbReference>
<comment type="caution">
    <text evidence="4">The sequence shown here is derived from an EMBL/GenBank/DDBJ whole genome shotgun (WGS) entry which is preliminary data.</text>
</comment>
<dbReference type="Pfam" id="PF13432">
    <property type="entry name" value="TPR_16"/>
    <property type="match status" value="2"/>
</dbReference>
<dbReference type="SMART" id="SM00028">
    <property type="entry name" value="TPR"/>
    <property type="match status" value="10"/>
</dbReference>
<keyword evidence="4" id="KW-0378">Hydrolase</keyword>
<dbReference type="Pfam" id="PF23914">
    <property type="entry name" value="TPR_CcmH_CycH"/>
    <property type="match status" value="1"/>
</dbReference>
<evidence type="ECO:0000256" key="2">
    <source>
        <dbReference type="ARBA" id="ARBA00022803"/>
    </source>
</evidence>
<keyword evidence="4" id="KW-0645">Protease</keyword>
<dbReference type="InterPro" id="IPR056413">
    <property type="entry name" value="TPR_CcmH_CycH"/>
</dbReference>
<feature type="domain" description="Cytochrome c-type biogenesis protein H TPR" evidence="3">
    <location>
        <begin position="432"/>
        <end position="529"/>
    </location>
</feature>
<dbReference type="PANTHER" id="PTHR44943:SF8">
    <property type="entry name" value="TPR REPEAT-CONTAINING PROTEIN MJ0263"/>
    <property type="match status" value="1"/>
</dbReference>
<dbReference type="InterPro" id="IPR011990">
    <property type="entry name" value="TPR-like_helical_dom_sf"/>
</dbReference>